<evidence type="ECO:0000256" key="1">
    <source>
        <dbReference type="SAM" id="Phobius"/>
    </source>
</evidence>
<keyword evidence="3" id="KW-1185">Reference proteome</keyword>
<feature type="non-terminal residue" evidence="2">
    <location>
        <position position="1"/>
    </location>
</feature>
<evidence type="ECO:0000313" key="2">
    <source>
        <dbReference type="EMBL" id="KAJ7661771.1"/>
    </source>
</evidence>
<accession>A0AAD7G6Y4</accession>
<keyword evidence="1" id="KW-0812">Transmembrane</keyword>
<protein>
    <submittedName>
        <fullName evidence="2">Uncharacterized protein</fullName>
    </submittedName>
</protein>
<proteinExistence type="predicted"/>
<comment type="caution">
    <text evidence="2">The sequence shown here is derived from an EMBL/GenBank/DDBJ whole genome shotgun (WGS) entry which is preliminary data.</text>
</comment>
<gene>
    <name evidence="2" type="ORF">B0H17DRAFT_953447</name>
</gene>
<sequence>PRSPSAVVLVALFVGRFGDLYVLLNRYVLDTDTRGCPTDQMLGGHQLCDHTQGTLHCREERSSLTIRRSKIHQEKPPLPFVTNFIQMLKDLDICEQLSKIGKLCNCLGP</sequence>
<name>A0AAD7G6Y4_MYCRO</name>
<dbReference type="AlphaFoldDB" id="A0AAD7G6Y4"/>
<dbReference type="Proteomes" id="UP001221757">
    <property type="component" value="Unassembled WGS sequence"/>
</dbReference>
<organism evidence="2 3">
    <name type="scientific">Mycena rosella</name>
    <name type="common">Pink bonnet</name>
    <name type="synonym">Agaricus rosellus</name>
    <dbReference type="NCBI Taxonomy" id="1033263"/>
    <lineage>
        <taxon>Eukaryota</taxon>
        <taxon>Fungi</taxon>
        <taxon>Dikarya</taxon>
        <taxon>Basidiomycota</taxon>
        <taxon>Agaricomycotina</taxon>
        <taxon>Agaricomycetes</taxon>
        <taxon>Agaricomycetidae</taxon>
        <taxon>Agaricales</taxon>
        <taxon>Marasmiineae</taxon>
        <taxon>Mycenaceae</taxon>
        <taxon>Mycena</taxon>
    </lineage>
</organism>
<dbReference type="EMBL" id="JARKIE010000247">
    <property type="protein sequence ID" value="KAJ7661771.1"/>
    <property type="molecule type" value="Genomic_DNA"/>
</dbReference>
<keyword evidence="1" id="KW-0472">Membrane</keyword>
<keyword evidence="1" id="KW-1133">Transmembrane helix</keyword>
<feature type="transmembrane region" description="Helical" evidence="1">
    <location>
        <begin position="6"/>
        <end position="24"/>
    </location>
</feature>
<evidence type="ECO:0000313" key="3">
    <source>
        <dbReference type="Proteomes" id="UP001221757"/>
    </source>
</evidence>
<reference evidence="2" key="1">
    <citation type="submission" date="2023-03" db="EMBL/GenBank/DDBJ databases">
        <title>Massive genome expansion in bonnet fungi (Mycena s.s.) driven by repeated elements and novel gene families across ecological guilds.</title>
        <authorList>
            <consortium name="Lawrence Berkeley National Laboratory"/>
            <person name="Harder C.B."/>
            <person name="Miyauchi S."/>
            <person name="Viragh M."/>
            <person name="Kuo A."/>
            <person name="Thoen E."/>
            <person name="Andreopoulos B."/>
            <person name="Lu D."/>
            <person name="Skrede I."/>
            <person name="Drula E."/>
            <person name="Henrissat B."/>
            <person name="Morin E."/>
            <person name="Kohler A."/>
            <person name="Barry K."/>
            <person name="LaButti K."/>
            <person name="Morin E."/>
            <person name="Salamov A."/>
            <person name="Lipzen A."/>
            <person name="Mereny Z."/>
            <person name="Hegedus B."/>
            <person name="Baldrian P."/>
            <person name="Stursova M."/>
            <person name="Weitz H."/>
            <person name="Taylor A."/>
            <person name="Grigoriev I.V."/>
            <person name="Nagy L.G."/>
            <person name="Martin F."/>
            <person name="Kauserud H."/>
        </authorList>
    </citation>
    <scope>NUCLEOTIDE SEQUENCE</scope>
    <source>
        <strain evidence="2">CBHHK067</strain>
    </source>
</reference>